<keyword evidence="10" id="KW-1185">Reference proteome</keyword>
<comment type="caution">
    <text evidence="9">The sequence shown here is derived from an EMBL/GenBank/DDBJ whole genome shotgun (WGS) entry which is preliminary data.</text>
</comment>
<dbReference type="InterPro" id="IPR012413">
    <property type="entry name" value="BA14K"/>
</dbReference>
<feature type="compositionally biased region" description="Low complexity" evidence="7">
    <location>
        <begin position="37"/>
        <end position="49"/>
    </location>
</feature>
<dbReference type="GO" id="GO:0030246">
    <property type="term" value="F:carbohydrate binding"/>
    <property type="evidence" value="ECO:0007669"/>
    <property type="project" value="UniProtKB-KW"/>
</dbReference>
<dbReference type="EMBL" id="JACDTY010000001">
    <property type="protein sequence ID" value="MBA1139144.1"/>
    <property type="molecule type" value="Genomic_DNA"/>
</dbReference>
<evidence type="ECO:0000256" key="1">
    <source>
        <dbReference type="ARBA" id="ARBA00004167"/>
    </source>
</evidence>
<reference evidence="9 10" key="1">
    <citation type="submission" date="2020-07" db="EMBL/GenBank/DDBJ databases">
        <title>Definition of the novel symbiovar canariense within Mesorhizobium novociceri, a new species of genus Mesorhizobium nodulating Cicer canariense in the Caldera de Taburiente National Park (La Palma, Canary Islands).</title>
        <authorList>
            <person name="Leon-Barrios M."/>
            <person name="Perez-Yepez J."/>
            <person name="Flores-Felix J.D."/>
            <person name="Ramirez-Baena M.H."/>
            <person name="Pulido-Suarez L."/>
            <person name="Igual J.M."/>
            <person name="Velazquez E."/>
            <person name="Peix A."/>
        </authorList>
    </citation>
    <scope>NUCLEOTIDE SEQUENCE [LARGE SCALE GENOMIC DNA]</scope>
    <source>
        <strain evidence="9 10">CCANP35</strain>
    </source>
</reference>
<evidence type="ECO:0000256" key="7">
    <source>
        <dbReference type="SAM" id="MobiDB-lite"/>
    </source>
</evidence>
<evidence type="ECO:0000256" key="2">
    <source>
        <dbReference type="ARBA" id="ARBA00010270"/>
    </source>
</evidence>
<evidence type="ECO:0000256" key="6">
    <source>
        <dbReference type="ARBA" id="ARBA00025321"/>
    </source>
</evidence>
<accession>A0A838AZV6</accession>
<dbReference type="Pfam" id="PF07886">
    <property type="entry name" value="BA14K"/>
    <property type="match status" value="1"/>
</dbReference>
<evidence type="ECO:0000256" key="8">
    <source>
        <dbReference type="SAM" id="SignalP"/>
    </source>
</evidence>
<name>A0A838AZV6_9HYPH</name>
<comment type="function">
    <text evidence="6">Has immunoglobulin-binding and hemagglutination properties, and can bind to mannose. Essential for virulence. May be involved in LPS biosynthesis or polysaccharide transport.</text>
</comment>
<dbReference type="Proteomes" id="UP000558284">
    <property type="component" value="Unassembled WGS sequence"/>
</dbReference>
<feature type="region of interest" description="Disordered" evidence="7">
    <location>
        <begin position="30"/>
        <end position="53"/>
    </location>
</feature>
<evidence type="ECO:0000256" key="4">
    <source>
        <dbReference type="ARBA" id="ARBA00022475"/>
    </source>
</evidence>
<feature type="signal peptide" evidence="8">
    <location>
        <begin position="1"/>
        <end position="28"/>
    </location>
</feature>
<dbReference type="AlphaFoldDB" id="A0A838AZV6"/>
<dbReference type="GO" id="GO:0016020">
    <property type="term" value="C:membrane"/>
    <property type="evidence" value="ECO:0007669"/>
    <property type="project" value="UniProtKB-SubCell"/>
</dbReference>
<evidence type="ECO:0000313" key="10">
    <source>
        <dbReference type="Proteomes" id="UP000558284"/>
    </source>
</evidence>
<dbReference type="RefSeq" id="WP_181055854.1">
    <property type="nucleotide sequence ID" value="NZ_JACDTY010000001.1"/>
</dbReference>
<organism evidence="9 10">
    <name type="scientific">Mesorhizobium neociceri</name>
    <dbReference type="NCBI Taxonomy" id="1307853"/>
    <lineage>
        <taxon>Bacteria</taxon>
        <taxon>Pseudomonadati</taxon>
        <taxon>Pseudomonadota</taxon>
        <taxon>Alphaproteobacteria</taxon>
        <taxon>Hyphomicrobiales</taxon>
        <taxon>Phyllobacteriaceae</taxon>
        <taxon>Mesorhizobium</taxon>
    </lineage>
</organism>
<gene>
    <name evidence="9" type="ORF">H0241_02565</name>
</gene>
<protein>
    <recommendedName>
        <fullName evidence="3">Lectin-like protein BA14k</fullName>
    </recommendedName>
</protein>
<evidence type="ECO:0000313" key="9">
    <source>
        <dbReference type="EMBL" id="MBA1139144.1"/>
    </source>
</evidence>
<keyword evidence="5" id="KW-0430">Lectin</keyword>
<keyword evidence="4" id="KW-1003">Cell membrane</keyword>
<evidence type="ECO:0000256" key="5">
    <source>
        <dbReference type="ARBA" id="ARBA00022734"/>
    </source>
</evidence>
<comment type="subcellular location">
    <subcellularLocation>
        <location evidence="1">Membrane</location>
        <topology evidence="1">Single-pass membrane protein</topology>
    </subcellularLocation>
</comment>
<proteinExistence type="inferred from homology"/>
<keyword evidence="4" id="KW-0472">Membrane</keyword>
<sequence>MNSLFSSTVKSGLIALGLVSGLTAPSAAGPILQPNLSVPTSTAAPTVTPVRDDWAGGNDRRSFNDWRWRRHDGRRFSRSGNWNNGNWNNGGNWDGGDNWRWRHHRHRHGRDFDSGAAAVLGLGLGLGLGSIYNNGYYNNRYYNDGYYVQPAPRRYYRTQRLSSAHVQWCYDRYRSYRSWDNTFQPYNGPRQQCWSPYS</sequence>
<keyword evidence="8" id="KW-0732">Signal</keyword>
<evidence type="ECO:0000256" key="3">
    <source>
        <dbReference type="ARBA" id="ARBA00020552"/>
    </source>
</evidence>
<feature type="chain" id="PRO_5032658654" description="Lectin-like protein BA14k" evidence="8">
    <location>
        <begin position="29"/>
        <end position="198"/>
    </location>
</feature>
<comment type="similarity">
    <text evidence="2">Belongs to the BA14k family.</text>
</comment>